<dbReference type="OrthoDB" id="5985706at2759"/>
<feature type="non-terminal residue" evidence="2">
    <location>
        <position position="94"/>
    </location>
</feature>
<protein>
    <submittedName>
        <fullName evidence="2">Uncharacterized protein</fullName>
    </submittedName>
</protein>
<organism evidence="2 3">
    <name type="scientific">Desmophyllum pertusum</name>
    <dbReference type="NCBI Taxonomy" id="174260"/>
    <lineage>
        <taxon>Eukaryota</taxon>
        <taxon>Metazoa</taxon>
        <taxon>Cnidaria</taxon>
        <taxon>Anthozoa</taxon>
        <taxon>Hexacorallia</taxon>
        <taxon>Scleractinia</taxon>
        <taxon>Caryophylliina</taxon>
        <taxon>Caryophylliidae</taxon>
        <taxon>Desmophyllum</taxon>
    </lineage>
</organism>
<evidence type="ECO:0000256" key="1">
    <source>
        <dbReference type="SAM" id="Coils"/>
    </source>
</evidence>
<gene>
    <name evidence="2" type="ORF">OS493_003704</name>
</gene>
<dbReference type="EMBL" id="MU825397">
    <property type="protein sequence ID" value="KAJ7394031.1"/>
    <property type="molecule type" value="Genomic_DNA"/>
</dbReference>
<keyword evidence="1" id="KW-0175">Coiled coil</keyword>
<dbReference type="Proteomes" id="UP001163046">
    <property type="component" value="Unassembled WGS sequence"/>
</dbReference>
<dbReference type="InterPro" id="IPR029138">
    <property type="entry name" value="SNAPC5"/>
</dbReference>
<feature type="coiled-coil region" evidence="1">
    <location>
        <begin position="4"/>
        <end position="39"/>
    </location>
</feature>
<dbReference type="GO" id="GO:0006384">
    <property type="term" value="P:transcription initiation at RNA polymerase III promoter"/>
    <property type="evidence" value="ECO:0007669"/>
    <property type="project" value="InterPro"/>
</dbReference>
<dbReference type="GO" id="GO:0006366">
    <property type="term" value="P:transcription by RNA polymerase II"/>
    <property type="evidence" value="ECO:0007669"/>
    <property type="project" value="InterPro"/>
</dbReference>
<keyword evidence="3" id="KW-1185">Reference proteome</keyword>
<reference evidence="2" key="1">
    <citation type="submission" date="2023-01" db="EMBL/GenBank/DDBJ databases">
        <title>Genome assembly of the deep-sea coral Lophelia pertusa.</title>
        <authorList>
            <person name="Herrera S."/>
            <person name="Cordes E."/>
        </authorList>
    </citation>
    <scope>NUCLEOTIDE SEQUENCE</scope>
    <source>
        <strain evidence="2">USNM1676648</strain>
        <tissue evidence="2">Polyp</tissue>
    </source>
</reference>
<comment type="caution">
    <text evidence="2">The sequence shown here is derived from an EMBL/GenBank/DDBJ whole genome shotgun (WGS) entry which is preliminary data.</text>
</comment>
<proteinExistence type="predicted"/>
<dbReference type="GO" id="GO:0005634">
    <property type="term" value="C:nucleus"/>
    <property type="evidence" value="ECO:0007669"/>
    <property type="project" value="InterPro"/>
</dbReference>
<evidence type="ECO:0000313" key="3">
    <source>
        <dbReference type="Proteomes" id="UP001163046"/>
    </source>
</evidence>
<evidence type="ECO:0000313" key="2">
    <source>
        <dbReference type="EMBL" id="KAJ7394031.1"/>
    </source>
</evidence>
<dbReference type="AlphaFoldDB" id="A0A9X0DBX8"/>
<sequence length="94" mass="10768">MASLEKLQNEILLKEEAFLKEEKAKLTEQLNKLKVEEMALVKMLKPDNTHPHQTTMELFTKNSQVPSSSSQTIDHLETETEVNYIPLQGLNTTE</sequence>
<name>A0A9X0DBX8_9CNID</name>
<dbReference type="Pfam" id="PF15497">
    <property type="entry name" value="SNAPC5"/>
    <property type="match status" value="1"/>
</dbReference>
<accession>A0A9X0DBX8</accession>